<dbReference type="PROSITE" id="PS51722">
    <property type="entry name" value="G_TR_2"/>
    <property type="match status" value="1"/>
</dbReference>
<evidence type="ECO:0000256" key="1">
    <source>
        <dbReference type="ARBA" id="ARBA00022741"/>
    </source>
</evidence>
<dbReference type="Gene3D" id="2.40.30.10">
    <property type="entry name" value="Translation factors"/>
    <property type="match status" value="1"/>
</dbReference>
<dbReference type="Pfam" id="PF22042">
    <property type="entry name" value="EF-G_D2"/>
    <property type="match status" value="1"/>
</dbReference>
<accession>X1KNX7</accession>
<gene>
    <name evidence="5" type="ORF">S06H3_06275</name>
</gene>
<dbReference type="SUPFAM" id="SSF50447">
    <property type="entry name" value="Translation proteins"/>
    <property type="match status" value="1"/>
</dbReference>
<dbReference type="SUPFAM" id="SSF52540">
    <property type="entry name" value="P-loop containing nucleoside triphosphate hydrolases"/>
    <property type="match status" value="1"/>
</dbReference>
<keyword evidence="3" id="KW-0342">GTP-binding</keyword>
<dbReference type="GO" id="GO:0005525">
    <property type="term" value="F:GTP binding"/>
    <property type="evidence" value="ECO:0007669"/>
    <property type="project" value="UniProtKB-KW"/>
</dbReference>
<proteinExistence type="predicted"/>
<dbReference type="InterPro" id="IPR020568">
    <property type="entry name" value="Ribosomal_Su5_D2-typ_SF"/>
</dbReference>
<dbReference type="GO" id="GO:0032790">
    <property type="term" value="P:ribosome disassembly"/>
    <property type="evidence" value="ECO:0007669"/>
    <property type="project" value="TreeGrafter"/>
</dbReference>
<sequence length="430" mass="48599">PGYFDFIGEVLRSLKVSDGVVLLCDSIAGVEVGTEKIWDYCKNLKIPLIIVINKMDRESADYYKVIEQLKDIYGTQITPLNIPIGKEEKFKGYINLIDKKAFVYESEKNIKDTEIPEDEIENVKKFRENLIETIVETNDEMLMKYLDGETLDEDGLKETLREAVKNRKIFPVTCNSGLKNIGTEPLLDMIIELFPSPIEIAKISGTDPETKEDKQVEPSIKSPFLAYVYKTIVNPFVGKLSMLRIYSGKIDSSSIVLDTNNNKSVKLSNIYFTKGKTQTQIDKASVGDFIAVSKLEHISIGDTLCDPKNPVILSKVDYLPSMENSAIESLKKGDEEKISNGLNKLMEEDPTFSHEMNFETKQHLIYGMGDVHLSVIIDKLSRKFGVGVKLIKPKLAYKETIKKTVKVEGKYKKQSGGRGQYGHIWLEMKP</sequence>
<comment type="caution">
    <text evidence="5">The sequence shown here is derived from an EMBL/GenBank/DDBJ whole genome shotgun (WGS) entry which is preliminary data.</text>
</comment>
<dbReference type="Pfam" id="PF00009">
    <property type="entry name" value="GTP_EFTU"/>
    <property type="match status" value="1"/>
</dbReference>
<evidence type="ECO:0000256" key="3">
    <source>
        <dbReference type="ARBA" id="ARBA00023134"/>
    </source>
</evidence>
<dbReference type="Pfam" id="PF14492">
    <property type="entry name" value="EFG_III"/>
    <property type="match status" value="1"/>
</dbReference>
<dbReference type="GO" id="GO:0003924">
    <property type="term" value="F:GTPase activity"/>
    <property type="evidence" value="ECO:0007669"/>
    <property type="project" value="InterPro"/>
</dbReference>
<dbReference type="InterPro" id="IPR053905">
    <property type="entry name" value="EF-G-like_DII"/>
</dbReference>
<dbReference type="InterPro" id="IPR009000">
    <property type="entry name" value="Transl_B-barrel_sf"/>
</dbReference>
<dbReference type="Pfam" id="PF03764">
    <property type="entry name" value="EFG_IV"/>
    <property type="match status" value="1"/>
</dbReference>
<dbReference type="Gene3D" id="3.30.230.10">
    <property type="match status" value="1"/>
</dbReference>
<dbReference type="PANTHER" id="PTHR43261">
    <property type="entry name" value="TRANSLATION ELONGATION FACTOR G-RELATED"/>
    <property type="match status" value="1"/>
</dbReference>
<dbReference type="InterPro" id="IPR000795">
    <property type="entry name" value="T_Tr_GTP-bd_dom"/>
</dbReference>
<dbReference type="InterPro" id="IPR027417">
    <property type="entry name" value="P-loop_NTPase"/>
</dbReference>
<dbReference type="AlphaFoldDB" id="X1KNX7"/>
<dbReference type="Gene3D" id="3.40.50.300">
    <property type="entry name" value="P-loop containing nucleotide triphosphate hydrolases"/>
    <property type="match status" value="1"/>
</dbReference>
<dbReference type="EMBL" id="BARV01002427">
    <property type="protein sequence ID" value="GAH91849.1"/>
    <property type="molecule type" value="Genomic_DNA"/>
</dbReference>
<dbReference type="SUPFAM" id="SSF54211">
    <property type="entry name" value="Ribosomal protein S5 domain 2-like"/>
    <property type="match status" value="1"/>
</dbReference>
<feature type="domain" description="Tr-type G" evidence="4">
    <location>
        <begin position="1"/>
        <end position="198"/>
    </location>
</feature>
<evidence type="ECO:0000256" key="2">
    <source>
        <dbReference type="ARBA" id="ARBA00022917"/>
    </source>
</evidence>
<feature type="non-terminal residue" evidence="5">
    <location>
        <position position="1"/>
    </location>
</feature>
<dbReference type="PANTHER" id="PTHR43261:SF1">
    <property type="entry name" value="RIBOSOME-RELEASING FACTOR 2, MITOCHONDRIAL"/>
    <property type="match status" value="1"/>
</dbReference>
<keyword evidence="1" id="KW-0547">Nucleotide-binding</keyword>
<dbReference type="SUPFAM" id="SSF54980">
    <property type="entry name" value="EF-G C-terminal domain-like"/>
    <property type="match status" value="1"/>
</dbReference>
<dbReference type="InterPro" id="IPR035647">
    <property type="entry name" value="EFG_III/V"/>
</dbReference>
<dbReference type="GO" id="GO:0006412">
    <property type="term" value="P:translation"/>
    <property type="evidence" value="ECO:0007669"/>
    <property type="project" value="UniProtKB-KW"/>
</dbReference>
<evidence type="ECO:0000313" key="5">
    <source>
        <dbReference type="EMBL" id="GAH91849.1"/>
    </source>
</evidence>
<organism evidence="5">
    <name type="scientific">marine sediment metagenome</name>
    <dbReference type="NCBI Taxonomy" id="412755"/>
    <lineage>
        <taxon>unclassified sequences</taxon>
        <taxon>metagenomes</taxon>
        <taxon>ecological metagenomes</taxon>
    </lineage>
</organism>
<dbReference type="InterPro" id="IPR005517">
    <property type="entry name" value="Transl_elong_EFG/EF2_IV"/>
</dbReference>
<dbReference type="Gene3D" id="3.30.70.870">
    <property type="entry name" value="Elongation Factor G (Translational Gtpase), domain 3"/>
    <property type="match status" value="1"/>
</dbReference>
<keyword evidence="2" id="KW-0648">Protein biosynthesis</keyword>
<reference evidence="5" key="1">
    <citation type="journal article" date="2014" name="Front. Microbiol.">
        <title>High frequency of phylogenetically diverse reductive dehalogenase-homologous genes in deep subseafloor sedimentary metagenomes.</title>
        <authorList>
            <person name="Kawai M."/>
            <person name="Futagami T."/>
            <person name="Toyoda A."/>
            <person name="Takaki Y."/>
            <person name="Nishi S."/>
            <person name="Hori S."/>
            <person name="Arai W."/>
            <person name="Tsubouchi T."/>
            <person name="Morono Y."/>
            <person name="Uchiyama I."/>
            <person name="Ito T."/>
            <person name="Fujiyama A."/>
            <person name="Inagaki F."/>
            <person name="Takami H."/>
        </authorList>
    </citation>
    <scope>NUCLEOTIDE SEQUENCE</scope>
    <source>
        <strain evidence="5">Expedition CK06-06</strain>
    </source>
</reference>
<protein>
    <recommendedName>
        <fullName evidence="4">Tr-type G domain-containing protein</fullName>
    </recommendedName>
</protein>
<evidence type="ECO:0000259" key="4">
    <source>
        <dbReference type="PROSITE" id="PS51722"/>
    </source>
</evidence>
<dbReference type="InterPro" id="IPR041095">
    <property type="entry name" value="EFG_II"/>
</dbReference>
<name>X1KNX7_9ZZZZ</name>
<dbReference type="InterPro" id="IPR014721">
    <property type="entry name" value="Ribsml_uS5_D2-typ_fold_subgr"/>
</dbReference>
<feature type="non-terminal residue" evidence="5">
    <location>
        <position position="430"/>
    </location>
</feature>